<accession>A0AB34JXE3</accession>
<proteinExistence type="inferred from homology"/>
<dbReference type="Pfam" id="PF00685">
    <property type="entry name" value="Sulfotransfer_1"/>
    <property type="match status" value="1"/>
</dbReference>
<evidence type="ECO:0000313" key="8">
    <source>
        <dbReference type="Proteomes" id="UP001515480"/>
    </source>
</evidence>
<dbReference type="InterPro" id="IPR001910">
    <property type="entry name" value="Inosine/uridine_hydrolase_dom"/>
</dbReference>
<sequence length="1223" mass="134896">MGAACSAPPDGLEENSGHMERGASFARRASTRRFGSMKYTVPPQLPPYVSDKKVSHGLVDIDATESRIRKLSSLSTMPRKSPMYTLLHAGENFGSEWLDAMRAAGSDSAEVGSKLEMIMIGDFGKDLDDEKALAMAIALRRTGLLHSISVIANLGNTSIRARLAKGTANALGAHDVRVAVGTHAKAEKLAMNEYEIECAYLAPESELDPLGGHEMAFDAIQKCKAAGRKMTIVLCSMLTDMAELLLDPRWEEMAPGVVSHVVAMGGATPSSDGAMRADPEAANNAFDLPSARLVYDILRDDKRFWFIIVSRHAAAVCQLPRSAFDGSSHPVALRLTKAAAPALQKLWERVHMTETERLLAHDSLPMSRNPEWFRHSFLEPSAPPLAKNQPVWPHVRGFSEYDGLTTVVAATVIHPELFTMFFQPYCCPDSHTLIIGNSAKESGIVNGGKVSELLHFLVATSMGPGSGEWFGRLCDHQRPGAQHDGVATDMLMVGDFGKDQDDEKALVMAVAMRRTGLIGDLTVVANLGDSLNRARLAKGTLNALGAHDVPVAKGSDGGRPGEEIHSYEFDACPYLAPEHELDPRGGHELAFAALRDSREGGHKITIVLCSALTDMAALIRDPRWEELAPSTVSHIVAMGGTLEAADGHMRMDPESANSSFDLESAEFVYNHLREDTRFELIVVTRYAARECQLPKKAFDGSTHPIALRLTAVARPSLQKLWERVHRSQEERKALKDGLPMSRDPTWFRDTFLEADAPAHLTGEHEVWEYVKGFNEYDGLATIVAATATFPDLYNHFFKPYLYPDGHTWVIGRSPSELGITDNAKASELLHDLLVTAFYASGRFRKGYFVEVRSSPLFENWQLAILDEPARGQGPDCWMALIHHDADTCNGTIYRIPVYLTRSTEGVLWRLAHHLGDREPLLPNLRLGMRYRMVNGARADPYHITQSAWRRLRKNLTPRSGDIWVTGYPGTGNILVQFMVRVLLHDGDAEAAAAAKNASGITNPLEYDLAVGKLDIPYLDELPQSSRVFTTHQTPSNLPCMDVEFNKGSMRGLPPGVKCIHPIRDPRSACLAKWDPANCPWDVFAQAFVEGSEMPWRGYLEQNKAWWTAHGQFPEQILWITFEECKLTPHDAVRKVASFLSLHPSDEVVNKTVAAINYDKMKRCLERHPKLAHGGKLGDFSTWDPEHLSLFERGIFQPAREHGLVIATAGSPSTGPALAQAQKV</sequence>
<evidence type="ECO:0000256" key="1">
    <source>
        <dbReference type="ARBA" id="ARBA00005771"/>
    </source>
</evidence>
<name>A0AB34JXE3_PRYPA</name>
<dbReference type="PANTHER" id="PTHR11783">
    <property type="entry name" value="SULFOTRANSFERASE SULT"/>
    <property type="match status" value="1"/>
</dbReference>
<evidence type="ECO:0008006" key="9">
    <source>
        <dbReference type="Google" id="ProtNLM"/>
    </source>
</evidence>
<dbReference type="InterPro" id="IPR027417">
    <property type="entry name" value="P-loop_NTPase"/>
</dbReference>
<protein>
    <recommendedName>
        <fullName evidence="9">Inosine/uridine-preferring nucleoside hydrolase domain-containing protein</fullName>
    </recommendedName>
</protein>
<organism evidence="7 8">
    <name type="scientific">Prymnesium parvum</name>
    <name type="common">Toxic golden alga</name>
    <dbReference type="NCBI Taxonomy" id="97485"/>
    <lineage>
        <taxon>Eukaryota</taxon>
        <taxon>Haptista</taxon>
        <taxon>Haptophyta</taxon>
        <taxon>Prymnesiophyceae</taxon>
        <taxon>Prymnesiales</taxon>
        <taxon>Prymnesiaceae</taxon>
        <taxon>Prymnesium</taxon>
    </lineage>
</organism>
<evidence type="ECO:0000259" key="6">
    <source>
        <dbReference type="Pfam" id="PF01156"/>
    </source>
</evidence>
<evidence type="ECO:0000256" key="4">
    <source>
        <dbReference type="SAM" id="MobiDB-lite"/>
    </source>
</evidence>
<dbReference type="Proteomes" id="UP001515480">
    <property type="component" value="Unassembled WGS sequence"/>
</dbReference>
<evidence type="ECO:0000259" key="5">
    <source>
        <dbReference type="Pfam" id="PF00685"/>
    </source>
</evidence>
<evidence type="ECO:0000256" key="3">
    <source>
        <dbReference type="ARBA" id="ARBA00022679"/>
    </source>
</evidence>
<dbReference type="AlphaFoldDB" id="A0AB34JXE3"/>
<reference evidence="7 8" key="1">
    <citation type="journal article" date="2024" name="Science">
        <title>Giant polyketide synthase enzymes in the biosynthesis of giant marine polyether toxins.</title>
        <authorList>
            <person name="Fallon T.R."/>
            <person name="Shende V.V."/>
            <person name="Wierzbicki I.H."/>
            <person name="Pendleton A.L."/>
            <person name="Watervoot N.F."/>
            <person name="Auber R.P."/>
            <person name="Gonzalez D.J."/>
            <person name="Wisecaver J.H."/>
            <person name="Moore B.S."/>
        </authorList>
    </citation>
    <scope>NUCLEOTIDE SEQUENCE [LARGE SCALE GENOMIC DNA]</scope>
    <source>
        <strain evidence="7 8">12B1</strain>
    </source>
</reference>
<feature type="domain" description="Sulfotransferase" evidence="5">
    <location>
        <begin position="961"/>
        <end position="1161"/>
    </location>
</feature>
<comment type="similarity">
    <text evidence="1">Belongs to the sulfotransferase 1 family.</text>
</comment>
<dbReference type="InterPro" id="IPR036452">
    <property type="entry name" value="Ribo_hydro-like"/>
</dbReference>
<dbReference type="GO" id="GO:0016799">
    <property type="term" value="F:hydrolase activity, hydrolyzing N-glycosyl compounds"/>
    <property type="evidence" value="ECO:0007669"/>
    <property type="project" value="InterPro"/>
</dbReference>
<dbReference type="Pfam" id="PF01156">
    <property type="entry name" value="IU_nuc_hydro"/>
    <property type="match status" value="1"/>
</dbReference>
<keyword evidence="8" id="KW-1185">Reference proteome</keyword>
<keyword evidence="3" id="KW-0808">Transferase</keyword>
<dbReference type="Gene3D" id="3.40.50.300">
    <property type="entry name" value="P-loop containing nucleotide triphosphate hydrolases"/>
    <property type="match status" value="1"/>
</dbReference>
<evidence type="ECO:0000256" key="2">
    <source>
        <dbReference type="ARBA" id="ARBA00009176"/>
    </source>
</evidence>
<dbReference type="SUPFAM" id="SSF53590">
    <property type="entry name" value="Nucleoside hydrolase"/>
    <property type="match status" value="2"/>
</dbReference>
<comment type="caution">
    <text evidence="7">The sequence shown here is derived from an EMBL/GenBank/DDBJ whole genome shotgun (WGS) entry which is preliminary data.</text>
</comment>
<dbReference type="Gene3D" id="3.90.245.10">
    <property type="entry name" value="Ribonucleoside hydrolase-like"/>
    <property type="match status" value="2"/>
</dbReference>
<feature type="region of interest" description="Disordered" evidence="4">
    <location>
        <begin position="1"/>
        <end position="27"/>
    </location>
</feature>
<dbReference type="EMBL" id="JBGBPQ010000003">
    <property type="protein sequence ID" value="KAL1526818.1"/>
    <property type="molecule type" value="Genomic_DNA"/>
</dbReference>
<dbReference type="SUPFAM" id="SSF52540">
    <property type="entry name" value="P-loop containing nucleoside triphosphate hydrolases"/>
    <property type="match status" value="1"/>
</dbReference>
<feature type="domain" description="Inosine/uridine-preferring nucleoside hydrolase" evidence="6">
    <location>
        <begin position="495"/>
        <end position="736"/>
    </location>
</feature>
<comment type="similarity">
    <text evidence="2">Belongs to the IUNH family.</text>
</comment>
<dbReference type="InterPro" id="IPR000863">
    <property type="entry name" value="Sulfotransferase_dom"/>
</dbReference>
<evidence type="ECO:0000313" key="7">
    <source>
        <dbReference type="EMBL" id="KAL1526818.1"/>
    </source>
</evidence>
<gene>
    <name evidence="7" type="ORF">AB1Y20_015510</name>
</gene>
<dbReference type="GO" id="GO:0008146">
    <property type="term" value="F:sulfotransferase activity"/>
    <property type="evidence" value="ECO:0007669"/>
    <property type="project" value="InterPro"/>
</dbReference>